<organism evidence="3 4">
    <name type="scientific">Propionigenium maris DSM 9537</name>
    <dbReference type="NCBI Taxonomy" id="1123000"/>
    <lineage>
        <taxon>Bacteria</taxon>
        <taxon>Fusobacteriati</taxon>
        <taxon>Fusobacteriota</taxon>
        <taxon>Fusobacteriia</taxon>
        <taxon>Fusobacteriales</taxon>
        <taxon>Fusobacteriaceae</taxon>
        <taxon>Propionigenium</taxon>
    </lineage>
</organism>
<evidence type="ECO:0000313" key="3">
    <source>
        <dbReference type="EMBL" id="GLI58254.1"/>
    </source>
</evidence>
<keyword evidence="1" id="KW-1071">Ligand-gated ion channel</keyword>
<keyword evidence="4" id="KW-1185">Reference proteome</keyword>
<keyword evidence="1" id="KW-0813">Transport</keyword>
<protein>
    <recommendedName>
        <fullName evidence="2">Cyclic nucleotide-binding domain-containing protein</fullName>
    </recommendedName>
</protein>
<comment type="caution">
    <text evidence="3">The sequence shown here is derived from an EMBL/GenBank/DDBJ whole genome shotgun (WGS) entry which is preliminary data.</text>
</comment>
<dbReference type="InterPro" id="IPR050866">
    <property type="entry name" value="CNG_cation_channel"/>
</dbReference>
<dbReference type="AlphaFoldDB" id="A0A9W6GNE9"/>
<dbReference type="InterPro" id="IPR018490">
    <property type="entry name" value="cNMP-bd_dom_sf"/>
</dbReference>
<dbReference type="PANTHER" id="PTHR45638">
    <property type="entry name" value="CYCLIC NUCLEOTIDE-GATED CATION CHANNEL SUBUNIT A"/>
    <property type="match status" value="1"/>
</dbReference>
<keyword evidence="1" id="KW-0407">Ion channel</keyword>
<gene>
    <name evidence="3" type="ORF">PM10SUCC1_37680</name>
</gene>
<keyword evidence="1" id="KW-0406">Ion transport</keyword>
<accession>A0A9W6GNE9</accession>
<dbReference type="Proteomes" id="UP001144471">
    <property type="component" value="Unassembled WGS sequence"/>
</dbReference>
<dbReference type="Pfam" id="PF00027">
    <property type="entry name" value="cNMP_binding"/>
    <property type="match status" value="1"/>
</dbReference>
<sequence length="164" mass="18662">MKTLAPLYDVETIVPILSKISIFGGLNDTQLYKIFRLLQRVSYKNLDYVFRQGDAPTHIYIIIKGNVRMLHEIEGNNYQLFEFGPGNCIGEDSVIGIQPHTLSAVAIGDVDLAVIPKKSLLDLYKTDSNIFTLLILNIARELSRRLKSTDNLLLHYIDKRSHPY</sequence>
<evidence type="ECO:0000256" key="1">
    <source>
        <dbReference type="ARBA" id="ARBA00023286"/>
    </source>
</evidence>
<dbReference type="InterPro" id="IPR000595">
    <property type="entry name" value="cNMP-bd_dom"/>
</dbReference>
<dbReference type="SMART" id="SM00100">
    <property type="entry name" value="cNMP"/>
    <property type="match status" value="1"/>
</dbReference>
<dbReference type="Gene3D" id="2.60.120.10">
    <property type="entry name" value="Jelly Rolls"/>
    <property type="match status" value="1"/>
</dbReference>
<dbReference type="PANTHER" id="PTHR45638:SF11">
    <property type="entry name" value="CYCLIC NUCLEOTIDE-GATED CATION CHANNEL SUBUNIT A"/>
    <property type="match status" value="1"/>
</dbReference>
<dbReference type="RefSeq" id="WP_281837973.1">
    <property type="nucleotide sequence ID" value="NZ_BSDY01000041.1"/>
</dbReference>
<dbReference type="PROSITE" id="PS50042">
    <property type="entry name" value="CNMP_BINDING_3"/>
    <property type="match status" value="1"/>
</dbReference>
<dbReference type="EMBL" id="BSDY01000041">
    <property type="protein sequence ID" value="GLI58254.1"/>
    <property type="molecule type" value="Genomic_DNA"/>
</dbReference>
<dbReference type="SUPFAM" id="SSF51206">
    <property type="entry name" value="cAMP-binding domain-like"/>
    <property type="match status" value="1"/>
</dbReference>
<dbReference type="CDD" id="cd00038">
    <property type="entry name" value="CAP_ED"/>
    <property type="match status" value="1"/>
</dbReference>
<proteinExistence type="predicted"/>
<evidence type="ECO:0000259" key="2">
    <source>
        <dbReference type="PROSITE" id="PS50042"/>
    </source>
</evidence>
<feature type="domain" description="Cyclic nucleotide-binding" evidence="2">
    <location>
        <begin position="22"/>
        <end position="141"/>
    </location>
</feature>
<dbReference type="GO" id="GO:0044877">
    <property type="term" value="F:protein-containing complex binding"/>
    <property type="evidence" value="ECO:0007669"/>
    <property type="project" value="TreeGrafter"/>
</dbReference>
<dbReference type="GO" id="GO:0005221">
    <property type="term" value="F:intracellularly cyclic nucleotide-activated monoatomic cation channel activity"/>
    <property type="evidence" value="ECO:0007669"/>
    <property type="project" value="InterPro"/>
</dbReference>
<name>A0A9W6GNE9_9FUSO</name>
<reference evidence="3" key="1">
    <citation type="submission" date="2022-12" db="EMBL/GenBank/DDBJ databases">
        <title>Reference genome sequencing for broad-spectrum identification of bacterial and archaeal isolates by mass spectrometry.</title>
        <authorList>
            <person name="Sekiguchi Y."/>
            <person name="Tourlousse D.M."/>
        </authorList>
    </citation>
    <scope>NUCLEOTIDE SEQUENCE</scope>
    <source>
        <strain evidence="3">10succ1</strain>
    </source>
</reference>
<evidence type="ECO:0000313" key="4">
    <source>
        <dbReference type="Proteomes" id="UP001144471"/>
    </source>
</evidence>
<dbReference type="InterPro" id="IPR014710">
    <property type="entry name" value="RmlC-like_jellyroll"/>
</dbReference>